<dbReference type="EMBL" id="JANPWB010000008">
    <property type="protein sequence ID" value="KAJ1162851.1"/>
    <property type="molecule type" value="Genomic_DNA"/>
</dbReference>
<keyword evidence="3" id="KW-1185">Reference proteome</keyword>
<gene>
    <name evidence="2" type="ORF">NDU88_003316</name>
</gene>
<feature type="compositionally biased region" description="Polar residues" evidence="1">
    <location>
        <begin position="75"/>
        <end position="84"/>
    </location>
</feature>
<proteinExistence type="predicted"/>
<evidence type="ECO:0000313" key="2">
    <source>
        <dbReference type="EMBL" id="KAJ1162851.1"/>
    </source>
</evidence>
<feature type="compositionally biased region" description="Low complexity" evidence="1">
    <location>
        <begin position="9"/>
        <end position="23"/>
    </location>
</feature>
<sequence>MAAPPARCSISSSPLYSGSPGLSHRQGLGAPRPTPGVAGFRVWVLAPRRSPCLGPPQGPDPGRRSLPREEGRPQLSIQAPGSPL</sequence>
<protein>
    <submittedName>
        <fullName evidence="2">Uncharacterized protein</fullName>
    </submittedName>
</protein>
<dbReference type="AlphaFoldDB" id="A0AAV7SFM0"/>
<evidence type="ECO:0000256" key="1">
    <source>
        <dbReference type="SAM" id="MobiDB-lite"/>
    </source>
</evidence>
<feature type="compositionally biased region" description="Basic and acidic residues" evidence="1">
    <location>
        <begin position="61"/>
        <end position="72"/>
    </location>
</feature>
<name>A0AAV7SFM0_PLEWA</name>
<feature type="region of interest" description="Disordered" evidence="1">
    <location>
        <begin position="48"/>
        <end position="84"/>
    </location>
</feature>
<organism evidence="2 3">
    <name type="scientific">Pleurodeles waltl</name>
    <name type="common">Iberian ribbed newt</name>
    <dbReference type="NCBI Taxonomy" id="8319"/>
    <lineage>
        <taxon>Eukaryota</taxon>
        <taxon>Metazoa</taxon>
        <taxon>Chordata</taxon>
        <taxon>Craniata</taxon>
        <taxon>Vertebrata</taxon>
        <taxon>Euteleostomi</taxon>
        <taxon>Amphibia</taxon>
        <taxon>Batrachia</taxon>
        <taxon>Caudata</taxon>
        <taxon>Salamandroidea</taxon>
        <taxon>Salamandridae</taxon>
        <taxon>Pleurodelinae</taxon>
        <taxon>Pleurodeles</taxon>
    </lineage>
</organism>
<comment type="caution">
    <text evidence="2">The sequence shown here is derived from an EMBL/GenBank/DDBJ whole genome shotgun (WGS) entry which is preliminary data.</text>
</comment>
<evidence type="ECO:0000313" key="3">
    <source>
        <dbReference type="Proteomes" id="UP001066276"/>
    </source>
</evidence>
<feature type="region of interest" description="Disordered" evidence="1">
    <location>
        <begin position="1"/>
        <end position="36"/>
    </location>
</feature>
<dbReference type="Proteomes" id="UP001066276">
    <property type="component" value="Chromosome 4_2"/>
</dbReference>
<reference evidence="2" key="1">
    <citation type="journal article" date="2022" name="bioRxiv">
        <title>Sequencing and chromosome-scale assembly of the giantPleurodeles waltlgenome.</title>
        <authorList>
            <person name="Brown T."/>
            <person name="Elewa A."/>
            <person name="Iarovenko S."/>
            <person name="Subramanian E."/>
            <person name="Araus A.J."/>
            <person name="Petzold A."/>
            <person name="Susuki M."/>
            <person name="Suzuki K.-i.T."/>
            <person name="Hayashi T."/>
            <person name="Toyoda A."/>
            <person name="Oliveira C."/>
            <person name="Osipova E."/>
            <person name="Leigh N.D."/>
            <person name="Simon A."/>
            <person name="Yun M.H."/>
        </authorList>
    </citation>
    <scope>NUCLEOTIDE SEQUENCE</scope>
    <source>
        <strain evidence="2">20211129_DDA</strain>
        <tissue evidence="2">Liver</tissue>
    </source>
</reference>
<accession>A0AAV7SFM0</accession>